<dbReference type="PANTHER" id="PTHR30483:SF6">
    <property type="entry name" value="PERIPLASMIC BINDING PROTEIN OF ABC TRANSPORTER FOR NATURAL AMINO ACIDS"/>
    <property type="match status" value="1"/>
</dbReference>
<dbReference type="PRINTS" id="PR00337">
    <property type="entry name" value="LEUILEVALBP"/>
</dbReference>
<dbReference type="InterPro" id="IPR028081">
    <property type="entry name" value="Leu-bd"/>
</dbReference>
<organism evidence="6">
    <name type="scientific">Anaerolinea thermolimosa</name>
    <dbReference type="NCBI Taxonomy" id="229919"/>
    <lineage>
        <taxon>Bacteria</taxon>
        <taxon>Bacillati</taxon>
        <taxon>Chloroflexota</taxon>
        <taxon>Anaerolineae</taxon>
        <taxon>Anaerolineales</taxon>
        <taxon>Anaerolineaceae</taxon>
        <taxon>Anaerolinea</taxon>
    </lineage>
</organism>
<dbReference type="InterPro" id="IPR000709">
    <property type="entry name" value="Leu_Ile_Val-bd"/>
</dbReference>
<keyword evidence="2" id="KW-0813">Transport</keyword>
<dbReference type="Pfam" id="PF13458">
    <property type="entry name" value="Peripla_BP_6"/>
    <property type="match status" value="1"/>
</dbReference>
<gene>
    <name evidence="6" type="ORF">ENT37_12095</name>
</gene>
<dbReference type="SUPFAM" id="SSF53822">
    <property type="entry name" value="Periplasmic binding protein-like I"/>
    <property type="match status" value="1"/>
</dbReference>
<dbReference type="PROSITE" id="PS51257">
    <property type="entry name" value="PROKAR_LIPOPROTEIN"/>
    <property type="match status" value="1"/>
</dbReference>
<keyword evidence="3" id="KW-0732">Signal</keyword>
<accession>A0A7C4PTT2</accession>
<feature type="domain" description="Leucine-binding protein" evidence="5">
    <location>
        <begin position="32"/>
        <end position="387"/>
    </location>
</feature>
<evidence type="ECO:0000259" key="5">
    <source>
        <dbReference type="Pfam" id="PF13458"/>
    </source>
</evidence>
<evidence type="ECO:0000256" key="1">
    <source>
        <dbReference type="ARBA" id="ARBA00010062"/>
    </source>
</evidence>
<proteinExistence type="inferred from homology"/>
<comment type="caution">
    <text evidence="6">The sequence shown here is derived from an EMBL/GenBank/DDBJ whole genome shotgun (WGS) entry which is preliminary data.</text>
</comment>
<comment type="similarity">
    <text evidence="1">Belongs to the leucine-binding protein family.</text>
</comment>
<dbReference type="AlphaFoldDB" id="A0A7C4PTT2"/>
<name>A0A7C4PTT2_9CHLR</name>
<dbReference type="EMBL" id="DSYK01000599">
    <property type="protein sequence ID" value="HGS22590.1"/>
    <property type="molecule type" value="Genomic_DNA"/>
</dbReference>
<dbReference type="InterPro" id="IPR028082">
    <property type="entry name" value="Peripla_BP_I"/>
</dbReference>
<dbReference type="Gene3D" id="3.40.50.2300">
    <property type="match status" value="2"/>
</dbReference>
<dbReference type="CDD" id="cd06347">
    <property type="entry name" value="PBP1_ABC_LivK_ligand_binding-like"/>
    <property type="match status" value="1"/>
</dbReference>
<keyword evidence="4" id="KW-0029">Amino-acid transport</keyword>
<dbReference type="GO" id="GO:0006865">
    <property type="term" value="P:amino acid transport"/>
    <property type="evidence" value="ECO:0007669"/>
    <property type="project" value="UniProtKB-KW"/>
</dbReference>
<evidence type="ECO:0000256" key="4">
    <source>
        <dbReference type="ARBA" id="ARBA00022970"/>
    </source>
</evidence>
<evidence type="ECO:0000256" key="3">
    <source>
        <dbReference type="ARBA" id="ARBA00022729"/>
    </source>
</evidence>
<protein>
    <submittedName>
        <fullName evidence="6">ABC transporter substrate-binding protein</fullName>
    </submittedName>
</protein>
<evidence type="ECO:0000313" key="6">
    <source>
        <dbReference type="EMBL" id="HGS22590.1"/>
    </source>
</evidence>
<sequence>MFSKVFKKGVWLVALLALGLSSLLSGCVSSKTIKIGFIAQMTGPDSYIGQAAKLALEDRIAEINEKGGIKGYKIELITYDSRSEVPDAVAAAKRLMDQDHVSAIIGPEWSGAAIPIASIADASKTPVIATTASNIKVTVDDNGNVHPFMFRVCFIDPYQGFAIADFAYKELGKRKAAFITDVSAAYSVGIQNYFEEHFTSLGGEVVAKEGYQANDQEFRAQISKVAESGADLLVVPTATYRDIALIAKQADALGLKIQYLGVDGWVADELLSMAGKELDGAYLSSGVTTESPEFKDYNAAFEKKHGMKATVYAYYALDALYAIEYAANSVLDQSPSADPGSEAFRLSLKSALETMKDVPAFTSKLTIEPDTHNPHNKPVVILQIKDGQWKIVKTYEP</sequence>
<dbReference type="PANTHER" id="PTHR30483">
    <property type="entry name" value="LEUCINE-SPECIFIC-BINDING PROTEIN"/>
    <property type="match status" value="1"/>
</dbReference>
<reference evidence="6" key="1">
    <citation type="journal article" date="2020" name="mSystems">
        <title>Genome- and Community-Level Interaction Insights into Carbon Utilization and Element Cycling Functions of Hydrothermarchaeota in Hydrothermal Sediment.</title>
        <authorList>
            <person name="Zhou Z."/>
            <person name="Liu Y."/>
            <person name="Xu W."/>
            <person name="Pan J."/>
            <person name="Luo Z.H."/>
            <person name="Li M."/>
        </authorList>
    </citation>
    <scope>NUCLEOTIDE SEQUENCE [LARGE SCALE GENOMIC DNA]</scope>
    <source>
        <strain evidence="6">SpSt-573</strain>
    </source>
</reference>
<evidence type="ECO:0000256" key="2">
    <source>
        <dbReference type="ARBA" id="ARBA00022448"/>
    </source>
</evidence>
<dbReference type="InterPro" id="IPR051010">
    <property type="entry name" value="BCAA_transport"/>
</dbReference>